<feature type="signal peptide" evidence="1">
    <location>
        <begin position="1"/>
        <end position="22"/>
    </location>
</feature>
<reference evidence="2 3" key="1">
    <citation type="journal article" date="2018" name="Biotechnol. Adv.">
        <title>Improved genomic resources and new bioinformatic workflow for the carcinogenic parasite Clonorchis sinensis: Biotechnological implications.</title>
        <authorList>
            <person name="Wang D."/>
            <person name="Korhonen P.K."/>
            <person name="Gasser R.B."/>
            <person name="Young N.D."/>
        </authorList>
    </citation>
    <scope>NUCLEOTIDE SEQUENCE [LARGE SCALE GENOMIC DNA]</scope>
    <source>
        <strain evidence="2">Cs-k2</strain>
    </source>
</reference>
<reference evidence="2 3" key="2">
    <citation type="journal article" date="2021" name="Genomics">
        <title>High-quality reference genome for Clonorchis sinensis.</title>
        <authorList>
            <person name="Young N.D."/>
            <person name="Stroehlein A.J."/>
            <person name="Kinkar L."/>
            <person name="Wang T."/>
            <person name="Sohn W.M."/>
            <person name="Chang B.C.H."/>
            <person name="Kaur P."/>
            <person name="Weisz D."/>
            <person name="Dudchenko O."/>
            <person name="Aiden E.L."/>
            <person name="Korhonen P.K."/>
            <person name="Gasser R.B."/>
        </authorList>
    </citation>
    <scope>NUCLEOTIDE SEQUENCE [LARGE SCALE GENOMIC DNA]</scope>
    <source>
        <strain evidence="2">Cs-k2</strain>
    </source>
</reference>
<dbReference type="OrthoDB" id="10532100at2759"/>
<evidence type="ECO:0000313" key="2">
    <source>
        <dbReference type="EMBL" id="KAG5450355.1"/>
    </source>
</evidence>
<feature type="chain" id="PRO_5035757132" evidence="1">
    <location>
        <begin position="23"/>
        <end position="142"/>
    </location>
</feature>
<comment type="caution">
    <text evidence="2">The sequence shown here is derived from an EMBL/GenBank/DDBJ whole genome shotgun (WGS) entry which is preliminary data.</text>
</comment>
<gene>
    <name evidence="2" type="ORF">CSKR_203969</name>
</gene>
<dbReference type="EMBL" id="NIRI02000042">
    <property type="protein sequence ID" value="KAG5450355.1"/>
    <property type="molecule type" value="Genomic_DNA"/>
</dbReference>
<evidence type="ECO:0000313" key="3">
    <source>
        <dbReference type="Proteomes" id="UP000286415"/>
    </source>
</evidence>
<name>A0A8T1MNE5_CLOSI</name>
<sequence>MWTIHMHQILHIPLRFFSLSLSHTHTRTLCILFFDALRKQSDCLHSYVVIVARFTYQSPFFYSVLVRKLANHSCTATFIGRHPPPPPCICPVSSCAASPLSISSGCFLMYGYHTTEHIHQFYWTRSTSLFVLPFTVLIPLGF</sequence>
<proteinExistence type="predicted"/>
<keyword evidence="3" id="KW-1185">Reference proteome</keyword>
<protein>
    <submittedName>
        <fullName evidence="2">Uncharacterized protein</fullName>
    </submittedName>
</protein>
<evidence type="ECO:0000256" key="1">
    <source>
        <dbReference type="SAM" id="SignalP"/>
    </source>
</evidence>
<organism evidence="2 3">
    <name type="scientific">Clonorchis sinensis</name>
    <name type="common">Chinese liver fluke</name>
    <dbReference type="NCBI Taxonomy" id="79923"/>
    <lineage>
        <taxon>Eukaryota</taxon>
        <taxon>Metazoa</taxon>
        <taxon>Spiralia</taxon>
        <taxon>Lophotrochozoa</taxon>
        <taxon>Platyhelminthes</taxon>
        <taxon>Trematoda</taxon>
        <taxon>Digenea</taxon>
        <taxon>Opisthorchiida</taxon>
        <taxon>Opisthorchiata</taxon>
        <taxon>Opisthorchiidae</taxon>
        <taxon>Clonorchis</taxon>
    </lineage>
</organism>
<keyword evidence="1" id="KW-0732">Signal</keyword>
<accession>A0A8T1MNE5</accession>
<dbReference type="Proteomes" id="UP000286415">
    <property type="component" value="Unassembled WGS sequence"/>
</dbReference>
<dbReference type="AlphaFoldDB" id="A0A8T1MNE5"/>